<name>A0A183ET12_9BILA</name>
<evidence type="ECO:0000313" key="1">
    <source>
        <dbReference type="WBParaSite" id="GPUH_0002413301-mRNA-1"/>
    </source>
</evidence>
<accession>A0A183ET12</accession>
<dbReference type="WBParaSite" id="GPUH_0002413301-mRNA-1">
    <property type="protein sequence ID" value="GPUH_0002413301-mRNA-1"/>
    <property type="gene ID" value="GPUH_0002413301"/>
</dbReference>
<organism evidence="1">
    <name type="scientific">Gongylonema pulchrum</name>
    <dbReference type="NCBI Taxonomy" id="637853"/>
    <lineage>
        <taxon>Eukaryota</taxon>
        <taxon>Metazoa</taxon>
        <taxon>Ecdysozoa</taxon>
        <taxon>Nematoda</taxon>
        <taxon>Chromadorea</taxon>
        <taxon>Rhabditida</taxon>
        <taxon>Spirurina</taxon>
        <taxon>Spiruromorpha</taxon>
        <taxon>Spiruroidea</taxon>
        <taxon>Gongylonematidae</taxon>
        <taxon>Gongylonema</taxon>
    </lineage>
</organism>
<protein>
    <submittedName>
        <fullName evidence="1">Fusion protein</fullName>
    </submittedName>
</protein>
<dbReference type="AlphaFoldDB" id="A0A183ET12"/>
<proteinExistence type="predicted"/>
<reference evidence="1" key="1">
    <citation type="submission" date="2016-06" db="UniProtKB">
        <authorList>
            <consortium name="WormBaseParasite"/>
        </authorList>
    </citation>
    <scope>IDENTIFICATION</scope>
</reference>
<sequence length="70" mass="8284">LIEKEMHEQNEQQAKKFRDIKVRTEQIRKDYEKRQSRVGAFVPQTYGQALGHRLNWKRVAVISIVICACL</sequence>